<dbReference type="Pfam" id="PF00564">
    <property type="entry name" value="PB1"/>
    <property type="match status" value="1"/>
</dbReference>
<reference evidence="6" key="1">
    <citation type="submission" date="2019-12" db="EMBL/GenBank/DDBJ databases">
        <title>Genome sequencing and annotation of Brassica cretica.</title>
        <authorList>
            <person name="Studholme D.J."/>
            <person name="Sarris P."/>
        </authorList>
    </citation>
    <scope>NUCLEOTIDE SEQUENCE</scope>
    <source>
        <strain evidence="6">PFS-109/04</strain>
        <tissue evidence="6">Leaf</tissue>
    </source>
</reference>
<dbReference type="PANTHER" id="PTHR46183">
    <property type="entry name" value="PROTEIN CLMP1"/>
    <property type="match status" value="1"/>
</dbReference>
<dbReference type="InterPro" id="IPR019734">
    <property type="entry name" value="TPR_rpt"/>
</dbReference>
<keyword evidence="1" id="KW-0677">Repeat</keyword>
<dbReference type="AlphaFoldDB" id="A0A8S9P2T6"/>
<evidence type="ECO:0000256" key="2">
    <source>
        <dbReference type="ARBA" id="ARBA00022803"/>
    </source>
</evidence>
<dbReference type="InterPro" id="IPR044517">
    <property type="entry name" value="PHOX1-4"/>
</dbReference>
<organism evidence="6 7">
    <name type="scientific">Brassica cretica</name>
    <name type="common">Mustard</name>
    <dbReference type="NCBI Taxonomy" id="69181"/>
    <lineage>
        <taxon>Eukaryota</taxon>
        <taxon>Viridiplantae</taxon>
        <taxon>Streptophyta</taxon>
        <taxon>Embryophyta</taxon>
        <taxon>Tracheophyta</taxon>
        <taxon>Spermatophyta</taxon>
        <taxon>Magnoliopsida</taxon>
        <taxon>eudicotyledons</taxon>
        <taxon>Gunneridae</taxon>
        <taxon>Pentapetalae</taxon>
        <taxon>rosids</taxon>
        <taxon>malvids</taxon>
        <taxon>Brassicales</taxon>
        <taxon>Brassicaceae</taxon>
        <taxon>Brassiceae</taxon>
        <taxon>Brassica</taxon>
    </lineage>
</organism>
<feature type="repeat" description="TPR" evidence="3">
    <location>
        <begin position="30"/>
        <end position="63"/>
    </location>
</feature>
<evidence type="ECO:0000259" key="5">
    <source>
        <dbReference type="PROSITE" id="PS51745"/>
    </source>
</evidence>
<dbReference type="SMART" id="SM00666">
    <property type="entry name" value="PB1"/>
    <property type="match status" value="1"/>
</dbReference>
<evidence type="ECO:0000256" key="3">
    <source>
        <dbReference type="PROSITE-ProRule" id="PRU00339"/>
    </source>
</evidence>
<evidence type="ECO:0000256" key="1">
    <source>
        <dbReference type="ARBA" id="ARBA00022737"/>
    </source>
</evidence>
<dbReference type="SUPFAM" id="SSF54277">
    <property type="entry name" value="CAD &amp; PB1 domains"/>
    <property type="match status" value="1"/>
</dbReference>
<evidence type="ECO:0000313" key="7">
    <source>
        <dbReference type="Proteomes" id="UP000712600"/>
    </source>
</evidence>
<dbReference type="PROSITE" id="PS51745">
    <property type="entry name" value="PB1"/>
    <property type="match status" value="1"/>
</dbReference>
<dbReference type="EMBL" id="QGKX02001521">
    <property type="protein sequence ID" value="KAF3507792.1"/>
    <property type="molecule type" value="Genomic_DNA"/>
</dbReference>
<keyword evidence="2 3" id="KW-0802">TPR repeat</keyword>
<dbReference type="Gene3D" id="1.25.40.10">
    <property type="entry name" value="Tetratricopeptide repeat domain"/>
    <property type="match status" value="1"/>
</dbReference>
<dbReference type="Proteomes" id="UP000712600">
    <property type="component" value="Unassembled WGS sequence"/>
</dbReference>
<evidence type="ECO:0000313" key="6">
    <source>
        <dbReference type="EMBL" id="KAF3507792.1"/>
    </source>
</evidence>
<dbReference type="Gene3D" id="3.10.20.90">
    <property type="entry name" value="Phosphatidylinositol 3-kinase Catalytic Subunit, Chain A, domain 1"/>
    <property type="match status" value="1"/>
</dbReference>
<evidence type="ECO:0000256" key="4">
    <source>
        <dbReference type="SAM" id="MobiDB-lite"/>
    </source>
</evidence>
<dbReference type="InterPro" id="IPR053793">
    <property type="entry name" value="PB1-like"/>
</dbReference>
<dbReference type="PROSITE" id="PS50005">
    <property type="entry name" value="TPR"/>
    <property type="match status" value="1"/>
</dbReference>
<dbReference type="SUPFAM" id="SSF48452">
    <property type="entry name" value="TPR-like"/>
    <property type="match status" value="1"/>
</dbReference>
<sequence>MEKLKGKLEEPETSHQDDPKVEPLDYISRAQSLKEAGNKLFQRRDYDNAMLNYKEAIDVLPENHVEISHIRSNMASCYMHSDPGEYAKAIHECDLALTITPDYTKALLKRARCYEALNKLDLALRDVCLVSELDPNNPMASEIAVKLKRTLEGKGLMVKDSVIELPPDYVEPVAAHLALWAKKGKARVKKKNRSSSSSQVVQEKSDDVENAEKKKKNNNLADVKGKEKIIDNKEEEVIVEDKSIGDVKKTVKFVYSEDVRLAELPLNCTLFHLREVVHERFPSLRAVHIKYKDQEGDLVTITTDEELRMSEEVSGLDTTMRMRFYIVEVSPEQDPFFGRLVEMKKLKITADSFKAKANGKGTCKIEDWMVEFARLFKIQANVDSDDTSLNLQELGMKLNSEAMEEVVTSEEAQAPFEKAAQQFQELVARSLLKLGHVHKSGARKRLSLLRESSSQVVETAYEFALKEHAKAKEKYEEAMRVKPDLLEVFLALALQQFEEARLSWYYALLSRVDLKTWPYGDVVQLYRSAKSNIKKSMEGLKRLGSSKAADKAAKLKSWLDVLSCAVLYERSMMEYKLDLPTWQENLEGAVVILELAGTCEEDVAALIRDDYVSDNTLRDLRFHVDEVLQIFHEIYEAKEWRNGIPSDQFEEILKRRIVLLDLETLTSMIIMCTGSRC</sequence>
<accession>A0A8S9P2T6</accession>
<dbReference type="InterPro" id="IPR011990">
    <property type="entry name" value="TPR-like_helical_dom_sf"/>
</dbReference>
<feature type="domain" description="PB1" evidence="5">
    <location>
        <begin position="248"/>
        <end position="323"/>
    </location>
</feature>
<protein>
    <recommendedName>
        <fullName evidence="5">PB1 domain-containing protein</fullName>
    </recommendedName>
</protein>
<feature type="compositionally biased region" description="Basic and acidic residues" evidence="4">
    <location>
        <begin position="203"/>
        <end position="212"/>
    </location>
</feature>
<gene>
    <name evidence="6" type="ORF">F2Q69_00000863</name>
</gene>
<name>A0A8S9P2T6_BRACR</name>
<dbReference type="PANTHER" id="PTHR46183:SF16">
    <property type="entry name" value="PROTEIN PHOX3"/>
    <property type="match status" value="1"/>
</dbReference>
<comment type="caution">
    <text evidence="6">The sequence shown here is derived from an EMBL/GenBank/DDBJ whole genome shotgun (WGS) entry which is preliminary data.</text>
</comment>
<dbReference type="InterPro" id="IPR000270">
    <property type="entry name" value="PB1_dom"/>
</dbReference>
<proteinExistence type="predicted"/>
<dbReference type="CDD" id="cd05992">
    <property type="entry name" value="PB1"/>
    <property type="match status" value="1"/>
</dbReference>
<dbReference type="SMART" id="SM00028">
    <property type="entry name" value="TPR"/>
    <property type="match status" value="4"/>
</dbReference>
<feature type="region of interest" description="Disordered" evidence="4">
    <location>
        <begin position="190"/>
        <end position="214"/>
    </location>
</feature>
<feature type="region of interest" description="Disordered" evidence="4">
    <location>
        <begin position="1"/>
        <end position="23"/>
    </location>
</feature>